<evidence type="ECO:0000256" key="1">
    <source>
        <dbReference type="SAM" id="Phobius"/>
    </source>
</evidence>
<organism evidence="3 4">
    <name type="scientific">Olivibacter domesticus</name>
    <name type="common">Pseudosphingobacterium domesticum</name>
    <dbReference type="NCBI Taxonomy" id="407022"/>
    <lineage>
        <taxon>Bacteria</taxon>
        <taxon>Pseudomonadati</taxon>
        <taxon>Bacteroidota</taxon>
        <taxon>Sphingobacteriia</taxon>
        <taxon>Sphingobacteriales</taxon>
        <taxon>Sphingobacteriaceae</taxon>
        <taxon>Olivibacter</taxon>
    </lineage>
</organism>
<keyword evidence="1" id="KW-0812">Transmembrane</keyword>
<sequence>MNIKKVFITGVTGYIGGSIASLLIKRGYTVSGLFRKDADADKLKALGILPVKGSLEDAPLLKAESLKADAVIHAADADDPYAVDTFLEALKGTGKTFIYTSGSSILGNKDYGEKNDFVYTEDIPLKPRFEKAHRMEINNHILLAAKNRVRSIIIVPTMIYGEGFGLKKESIQVPMLERVSKEKGAGIYIEKGENIWSNVHIEDLANLYLLALEKAKAGAYYYAENGSSSLKDIAQTISDRMGVKATKSITIDEGVKYFGLEGAYFALASNSICSADKARLELGWAPKYSSIHDFI</sequence>
<dbReference type="SUPFAM" id="SSF51735">
    <property type="entry name" value="NAD(P)-binding Rossmann-fold domains"/>
    <property type="match status" value="1"/>
</dbReference>
<dbReference type="GO" id="GO:0004029">
    <property type="term" value="F:aldehyde dehydrogenase (NAD+) activity"/>
    <property type="evidence" value="ECO:0007669"/>
    <property type="project" value="TreeGrafter"/>
</dbReference>
<evidence type="ECO:0000313" key="3">
    <source>
        <dbReference type="EMBL" id="SEL01598.1"/>
    </source>
</evidence>
<dbReference type="PANTHER" id="PTHR48079:SF6">
    <property type="entry name" value="NAD(P)-BINDING DOMAIN-CONTAINING PROTEIN-RELATED"/>
    <property type="match status" value="1"/>
</dbReference>
<dbReference type="EMBL" id="FOAF01000001">
    <property type="protein sequence ID" value="SEL01598.1"/>
    <property type="molecule type" value="Genomic_DNA"/>
</dbReference>
<evidence type="ECO:0000259" key="2">
    <source>
        <dbReference type="Pfam" id="PF01370"/>
    </source>
</evidence>
<dbReference type="GO" id="GO:0005737">
    <property type="term" value="C:cytoplasm"/>
    <property type="evidence" value="ECO:0007669"/>
    <property type="project" value="TreeGrafter"/>
</dbReference>
<protein>
    <submittedName>
        <fullName evidence="3">Nucleoside-diphosphate-sugar epimerase</fullName>
    </submittedName>
</protein>
<name>A0A1H7LS90_OLID1</name>
<dbReference type="RefSeq" id="WP_202907769.1">
    <property type="nucleotide sequence ID" value="NZ_FOAF01000001.1"/>
</dbReference>
<dbReference type="Proteomes" id="UP000199421">
    <property type="component" value="Unassembled WGS sequence"/>
</dbReference>
<dbReference type="InterPro" id="IPR036291">
    <property type="entry name" value="NAD(P)-bd_dom_sf"/>
</dbReference>
<feature type="domain" description="NAD-dependent epimerase/dehydratase" evidence="2">
    <location>
        <begin position="6"/>
        <end position="218"/>
    </location>
</feature>
<evidence type="ECO:0000313" key="4">
    <source>
        <dbReference type="Proteomes" id="UP000199421"/>
    </source>
</evidence>
<gene>
    <name evidence="3" type="ORF">SAMN05661044_01750</name>
</gene>
<feature type="transmembrane region" description="Helical" evidence="1">
    <location>
        <begin position="6"/>
        <end position="24"/>
    </location>
</feature>
<keyword evidence="4" id="KW-1185">Reference proteome</keyword>
<dbReference type="STRING" id="407022.SAMN05661044_01750"/>
<keyword evidence="1" id="KW-1133">Transmembrane helix</keyword>
<reference evidence="4" key="1">
    <citation type="submission" date="2016-10" db="EMBL/GenBank/DDBJ databases">
        <authorList>
            <person name="Varghese N."/>
            <person name="Submissions S."/>
        </authorList>
    </citation>
    <scope>NUCLEOTIDE SEQUENCE [LARGE SCALE GENOMIC DNA]</scope>
    <source>
        <strain evidence="4">DSM 18733</strain>
    </source>
</reference>
<proteinExistence type="predicted"/>
<dbReference type="PANTHER" id="PTHR48079">
    <property type="entry name" value="PROTEIN YEEZ"/>
    <property type="match status" value="1"/>
</dbReference>
<dbReference type="Gene3D" id="3.40.50.720">
    <property type="entry name" value="NAD(P)-binding Rossmann-like Domain"/>
    <property type="match status" value="1"/>
</dbReference>
<dbReference type="Pfam" id="PF01370">
    <property type="entry name" value="Epimerase"/>
    <property type="match status" value="1"/>
</dbReference>
<dbReference type="AlphaFoldDB" id="A0A1H7LS90"/>
<dbReference type="InterPro" id="IPR051783">
    <property type="entry name" value="NAD(P)-dependent_oxidoreduct"/>
</dbReference>
<dbReference type="InterPro" id="IPR001509">
    <property type="entry name" value="Epimerase_deHydtase"/>
</dbReference>
<accession>A0A1H7LS90</accession>
<keyword evidence="1" id="KW-0472">Membrane</keyword>